<keyword evidence="4" id="KW-0808">Transferase</keyword>
<dbReference type="PROSITE" id="PS50404">
    <property type="entry name" value="GST_NTER"/>
    <property type="match status" value="1"/>
</dbReference>
<dbReference type="PANTHER" id="PTHR42673">
    <property type="entry name" value="MALEYLACETOACETATE ISOMERASE"/>
    <property type="match status" value="1"/>
</dbReference>
<dbReference type="Proteomes" id="UP000023152">
    <property type="component" value="Unassembled WGS sequence"/>
</dbReference>
<dbReference type="GO" id="GO:0016034">
    <property type="term" value="F:maleylacetoacetate isomerase activity"/>
    <property type="evidence" value="ECO:0007669"/>
    <property type="project" value="TreeGrafter"/>
</dbReference>
<protein>
    <submittedName>
        <fullName evidence="4">Glutathione S-transferase family protein</fullName>
    </submittedName>
</protein>
<keyword evidence="1" id="KW-1133">Transmembrane helix</keyword>
<dbReference type="Pfam" id="PF14497">
    <property type="entry name" value="GST_C_3"/>
    <property type="match status" value="1"/>
</dbReference>
<proteinExistence type="predicted"/>
<dbReference type="GO" id="GO:0006749">
    <property type="term" value="P:glutathione metabolic process"/>
    <property type="evidence" value="ECO:0007669"/>
    <property type="project" value="TreeGrafter"/>
</dbReference>
<dbReference type="SUPFAM" id="SSF47616">
    <property type="entry name" value="GST C-terminal domain-like"/>
    <property type="match status" value="1"/>
</dbReference>
<reference evidence="4 5" key="1">
    <citation type="journal article" date="2013" name="Curr. Biol.">
        <title>The Genome of the Foraminiferan Reticulomyxa filosa.</title>
        <authorList>
            <person name="Glockner G."/>
            <person name="Hulsmann N."/>
            <person name="Schleicher M."/>
            <person name="Noegel A.A."/>
            <person name="Eichinger L."/>
            <person name="Gallinger C."/>
            <person name="Pawlowski J."/>
            <person name="Sierra R."/>
            <person name="Euteneuer U."/>
            <person name="Pillet L."/>
            <person name="Moustafa A."/>
            <person name="Platzer M."/>
            <person name="Groth M."/>
            <person name="Szafranski K."/>
            <person name="Schliwa M."/>
        </authorList>
    </citation>
    <scope>NUCLEOTIDE SEQUENCE [LARGE SCALE GENOMIC DNA]</scope>
</reference>
<sequence>METLKSWYGIAVTYVNSSRKNQILFGVVILPATLLILTRALLRSRAPAYNKLRGGLHEEITLPRKLKSMDIELYHNCISTCSVKVRLCLAEKRIPYVSNHIHLIETGWYESCSPEFSLINPGKVVPVLVFKGHPVYESDDIIEFIETKLDSYAQKKIALLSPGDKDKEARAVEIMNRWLQQGSTKHEEHRPTPAEEIAVLSVPIFTAMMQYIPLRHVFYGFIYHFEMKRPFYFMMMKLLGTRFFTNPGFLKKFYHARERMSLALKELNDNLKETGGDYICGKSFTLADVTWMPLLWRLEETGQEKLYQQYEYVDKYWKACKQRDSFDVAITQVNQSFPIVAQASALLKQWRAQYPHIDDMLNP</sequence>
<dbReference type="Pfam" id="PF13409">
    <property type="entry name" value="GST_N_2"/>
    <property type="match status" value="1"/>
</dbReference>
<evidence type="ECO:0000256" key="1">
    <source>
        <dbReference type="SAM" id="Phobius"/>
    </source>
</evidence>
<dbReference type="Gene3D" id="3.40.30.10">
    <property type="entry name" value="Glutaredoxin"/>
    <property type="match status" value="1"/>
</dbReference>
<dbReference type="PANTHER" id="PTHR42673:SF4">
    <property type="entry name" value="MALEYLACETOACETATE ISOMERASE"/>
    <property type="match status" value="1"/>
</dbReference>
<dbReference type="GO" id="GO:0004364">
    <property type="term" value="F:glutathione transferase activity"/>
    <property type="evidence" value="ECO:0007669"/>
    <property type="project" value="TreeGrafter"/>
</dbReference>
<dbReference type="OrthoDB" id="418495at2759"/>
<organism evidence="4 5">
    <name type="scientific">Reticulomyxa filosa</name>
    <dbReference type="NCBI Taxonomy" id="46433"/>
    <lineage>
        <taxon>Eukaryota</taxon>
        <taxon>Sar</taxon>
        <taxon>Rhizaria</taxon>
        <taxon>Retaria</taxon>
        <taxon>Foraminifera</taxon>
        <taxon>Monothalamids</taxon>
        <taxon>Reticulomyxidae</taxon>
        <taxon>Reticulomyxa</taxon>
    </lineage>
</organism>
<evidence type="ECO:0000313" key="5">
    <source>
        <dbReference type="Proteomes" id="UP000023152"/>
    </source>
</evidence>
<dbReference type="InterPro" id="IPR004045">
    <property type="entry name" value="Glutathione_S-Trfase_N"/>
</dbReference>
<dbReference type="InterPro" id="IPR036249">
    <property type="entry name" value="Thioredoxin-like_sf"/>
</dbReference>
<keyword evidence="1" id="KW-0472">Membrane</keyword>
<dbReference type="PROSITE" id="PS50405">
    <property type="entry name" value="GST_CTER"/>
    <property type="match status" value="1"/>
</dbReference>
<evidence type="ECO:0000313" key="4">
    <source>
        <dbReference type="EMBL" id="ETO09476.1"/>
    </source>
</evidence>
<name>X6M776_RETFI</name>
<dbReference type="InterPro" id="IPR036282">
    <property type="entry name" value="Glutathione-S-Trfase_C_sf"/>
</dbReference>
<dbReference type="CDD" id="cd00299">
    <property type="entry name" value="GST_C_family"/>
    <property type="match status" value="1"/>
</dbReference>
<feature type="domain" description="GST N-terminal" evidence="2">
    <location>
        <begin position="69"/>
        <end position="153"/>
    </location>
</feature>
<comment type="caution">
    <text evidence="4">The sequence shown here is derived from an EMBL/GenBank/DDBJ whole genome shotgun (WGS) entry which is preliminary data.</text>
</comment>
<evidence type="ECO:0000259" key="2">
    <source>
        <dbReference type="PROSITE" id="PS50404"/>
    </source>
</evidence>
<dbReference type="GO" id="GO:0006559">
    <property type="term" value="P:L-phenylalanine catabolic process"/>
    <property type="evidence" value="ECO:0007669"/>
    <property type="project" value="TreeGrafter"/>
</dbReference>
<dbReference type="InterPro" id="IPR010987">
    <property type="entry name" value="Glutathione-S-Trfase_C-like"/>
</dbReference>
<evidence type="ECO:0000259" key="3">
    <source>
        <dbReference type="PROSITE" id="PS50405"/>
    </source>
</evidence>
<dbReference type="InterPro" id="IPR004046">
    <property type="entry name" value="GST_C"/>
</dbReference>
<gene>
    <name evidence="4" type="ORF">RFI_27901</name>
</gene>
<dbReference type="OMA" id="FYHARER"/>
<accession>X6M776</accession>
<dbReference type="AlphaFoldDB" id="X6M776"/>
<dbReference type="SUPFAM" id="SSF52833">
    <property type="entry name" value="Thioredoxin-like"/>
    <property type="match status" value="1"/>
</dbReference>
<dbReference type="CDD" id="cd00570">
    <property type="entry name" value="GST_N_family"/>
    <property type="match status" value="1"/>
</dbReference>
<dbReference type="EMBL" id="ASPP01024046">
    <property type="protein sequence ID" value="ETO09476.1"/>
    <property type="molecule type" value="Genomic_DNA"/>
</dbReference>
<dbReference type="Gene3D" id="1.20.1050.10">
    <property type="match status" value="1"/>
</dbReference>
<keyword evidence="1" id="KW-0812">Transmembrane</keyword>
<feature type="transmembrane region" description="Helical" evidence="1">
    <location>
        <begin position="23"/>
        <end position="42"/>
    </location>
</feature>
<keyword evidence="5" id="KW-1185">Reference proteome</keyword>
<feature type="domain" description="GST C-terminal" evidence="3">
    <location>
        <begin position="192"/>
        <end position="337"/>
    </location>
</feature>